<protein>
    <submittedName>
        <fullName evidence="1">Uncharacterized protein</fullName>
    </submittedName>
</protein>
<gene>
    <name evidence="1" type="ORF">O1611_g6384</name>
</gene>
<evidence type="ECO:0000313" key="2">
    <source>
        <dbReference type="Proteomes" id="UP001153332"/>
    </source>
</evidence>
<proteinExistence type="predicted"/>
<organism evidence="1 2">
    <name type="scientific">Lasiodiplodia mahajangana</name>
    <dbReference type="NCBI Taxonomy" id="1108764"/>
    <lineage>
        <taxon>Eukaryota</taxon>
        <taxon>Fungi</taxon>
        <taxon>Dikarya</taxon>
        <taxon>Ascomycota</taxon>
        <taxon>Pezizomycotina</taxon>
        <taxon>Dothideomycetes</taxon>
        <taxon>Dothideomycetes incertae sedis</taxon>
        <taxon>Botryosphaeriales</taxon>
        <taxon>Botryosphaeriaceae</taxon>
        <taxon>Lasiodiplodia</taxon>
    </lineage>
</organism>
<dbReference type="EMBL" id="JAPUUL010001497">
    <property type="protein sequence ID" value="KAJ8127253.1"/>
    <property type="molecule type" value="Genomic_DNA"/>
</dbReference>
<comment type="caution">
    <text evidence="1">The sequence shown here is derived from an EMBL/GenBank/DDBJ whole genome shotgun (WGS) entry which is preliminary data.</text>
</comment>
<sequence length="203" mass="23294">MPPLVTAESDDIDEDDEAEDSYALIWLVFKKLQVTEYTNIDDVDDYLRNNEMLIGDQSLHKVGRRASKSTSFLHYLLKGGHTRDYDNRILLIKWVMAKFPTLYLEGVAVGKSILHAAPIKYMAIPKTEFLRKFIEIYPTQVVEILKHTTPEQNLQGELLNRIIPIVRTSAPPQFLEFFGECPEESESSQVGRTINIMYGNMLI</sequence>
<evidence type="ECO:0000313" key="1">
    <source>
        <dbReference type="EMBL" id="KAJ8127253.1"/>
    </source>
</evidence>
<dbReference type="Proteomes" id="UP001153332">
    <property type="component" value="Unassembled WGS sequence"/>
</dbReference>
<accession>A0ACC2JJ84</accession>
<keyword evidence="2" id="KW-1185">Reference proteome</keyword>
<reference evidence="1" key="1">
    <citation type="submission" date="2022-12" db="EMBL/GenBank/DDBJ databases">
        <title>Genome Sequence of Lasiodiplodia mahajangana.</title>
        <authorList>
            <person name="Buettner E."/>
        </authorList>
    </citation>
    <scope>NUCLEOTIDE SEQUENCE</scope>
    <source>
        <strain evidence="1">VT137</strain>
    </source>
</reference>
<name>A0ACC2JJ84_9PEZI</name>